<keyword evidence="11" id="KW-0234">DNA repair</keyword>
<dbReference type="GO" id="GO:0051539">
    <property type="term" value="F:4 iron, 4 sulfur cluster binding"/>
    <property type="evidence" value="ECO:0007669"/>
    <property type="project" value="UniProtKB-KW"/>
</dbReference>
<keyword evidence="8" id="KW-0378">Hydrolase</keyword>
<keyword evidence="7" id="KW-0227">DNA damage</keyword>
<evidence type="ECO:0000256" key="5">
    <source>
        <dbReference type="ARBA" id="ARBA00022485"/>
    </source>
</evidence>
<comment type="catalytic activity">
    <reaction evidence="1">
        <text>Hydrolyzes single-stranded DNA or mismatched double-stranded DNA and polynucleotides, releasing free uracil.</text>
        <dbReference type="EC" id="3.2.2.27"/>
    </reaction>
</comment>
<evidence type="ECO:0000256" key="8">
    <source>
        <dbReference type="ARBA" id="ARBA00022801"/>
    </source>
</evidence>
<dbReference type="SUPFAM" id="SSF52141">
    <property type="entry name" value="Uracil-DNA glycosylase-like"/>
    <property type="match status" value="1"/>
</dbReference>
<evidence type="ECO:0000256" key="7">
    <source>
        <dbReference type="ARBA" id="ARBA00022763"/>
    </source>
</evidence>
<dbReference type="InterPro" id="IPR005273">
    <property type="entry name" value="Ura-DNA_glyco_family4"/>
</dbReference>
<dbReference type="GO" id="GO:0004844">
    <property type="term" value="F:uracil DNA N-glycosylase activity"/>
    <property type="evidence" value="ECO:0007669"/>
    <property type="project" value="UniProtKB-EC"/>
</dbReference>
<evidence type="ECO:0000256" key="4">
    <source>
        <dbReference type="ARBA" id="ARBA00019403"/>
    </source>
</evidence>
<dbReference type="SMART" id="SM00986">
    <property type="entry name" value="UDG"/>
    <property type="match status" value="1"/>
</dbReference>
<dbReference type="GO" id="GO:0046872">
    <property type="term" value="F:metal ion binding"/>
    <property type="evidence" value="ECO:0007669"/>
    <property type="project" value="UniProtKB-KW"/>
</dbReference>
<name>D9Q1V3_ACIS3</name>
<sequence length="213" mass="23007">MSPVSLDNKKASYDDIAERVRNCKACPLHRLRTNAVPGEGNLSAKIMLVGEAPGKNEDEQGRPFVGAAGQLLSSLLEQAGLRRQDVYITNVVKCRPPNNRTPTEDEVAACIGFLKEEISLVRPKVIVALGNTAGSALMSLAGKQWRGVTAERGRKVKVSIGGVELTVIPTYHPAAALYKPDLKDYLAKDIKEAAEEAEEPARARKTLLDFMGG</sequence>
<dbReference type="GO" id="GO:0006281">
    <property type="term" value="P:DNA repair"/>
    <property type="evidence" value="ECO:0007669"/>
    <property type="project" value="UniProtKB-KW"/>
</dbReference>
<dbReference type="eggNOG" id="arCOG00905">
    <property type="taxonomic scope" value="Archaea"/>
</dbReference>
<dbReference type="EC" id="3.2.2.27" evidence="3"/>
<proteinExistence type="inferred from homology"/>
<keyword evidence="5" id="KW-0004">4Fe-4S</keyword>
<dbReference type="PANTHER" id="PTHR33693">
    <property type="entry name" value="TYPE-5 URACIL-DNA GLYCOSYLASE"/>
    <property type="match status" value="1"/>
</dbReference>
<evidence type="ECO:0000256" key="6">
    <source>
        <dbReference type="ARBA" id="ARBA00022723"/>
    </source>
</evidence>
<keyword evidence="13" id="KW-0548">Nucleotidyltransferase</keyword>
<evidence type="ECO:0000256" key="1">
    <source>
        <dbReference type="ARBA" id="ARBA00001400"/>
    </source>
</evidence>
<dbReference type="NCBIfam" id="NF040953">
    <property type="entry name" value="Arch_udg"/>
    <property type="match status" value="1"/>
</dbReference>
<dbReference type="Gene3D" id="3.40.470.10">
    <property type="entry name" value="Uracil-DNA glycosylase-like domain"/>
    <property type="match status" value="1"/>
</dbReference>
<gene>
    <name evidence="13" type="ordered locus">ASAC_0885</name>
</gene>
<keyword evidence="13" id="KW-0808">Transferase</keyword>
<dbReference type="AlphaFoldDB" id="D9Q1V3"/>
<dbReference type="InParanoid" id="D9Q1V3"/>
<dbReference type="GO" id="GO:0016779">
    <property type="term" value="F:nucleotidyltransferase activity"/>
    <property type="evidence" value="ECO:0007669"/>
    <property type="project" value="UniProtKB-KW"/>
</dbReference>
<dbReference type="KEGG" id="asc:ASAC_0885"/>
<dbReference type="NCBIfam" id="TIGR00758">
    <property type="entry name" value="UDG_fam4"/>
    <property type="match status" value="1"/>
</dbReference>
<dbReference type="InterPro" id="IPR051536">
    <property type="entry name" value="UDG_Type-4/5"/>
</dbReference>
<evidence type="ECO:0000313" key="13">
    <source>
        <dbReference type="EMBL" id="ADL19291.1"/>
    </source>
</evidence>
<evidence type="ECO:0000259" key="12">
    <source>
        <dbReference type="SMART" id="SM00986"/>
    </source>
</evidence>
<protein>
    <recommendedName>
        <fullName evidence="4">Type-4 uracil-DNA glycosylase</fullName>
        <ecNumber evidence="3">3.2.2.27</ecNumber>
    </recommendedName>
</protein>
<dbReference type="EMBL" id="CP001742">
    <property type="protein sequence ID" value="ADL19291.1"/>
    <property type="molecule type" value="Genomic_DNA"/>
</dbReference>
<evidence type="ECO:0000256" key="2">
    <source>
        <dbReference type="ARBA" id="ARBA00006521"/>
    </source>
</evidence>
<evidence type="ECO:0000256" key="9">
    <source>
        <dbReference type="ARBA" id="ARBA00023004"/>
    </source>
</evidence>
<evidence type="ECO:0000256" key="3">
    <source>
        <dbReference type="ARBA" id="ARBA00012030"/>
    </source>
</evidence>
<keyword evidence="10" id="KW-0411">Iron-sulfur</keyword>
<dbReference type="InterPro" id="IPR053423">
    <property type="entry name" value="Type-4_UDG"/>
</dbReference>
<evidence type="ECO:0000256" key="11">
    <source>
        <dbReference type="ARBA" id="ARBA00023204"/>
    </source>
</evidence>
<comment type="similarity">
    <text evidence="2">Belongs to the uracil-DNA glycosylase (UDG) superfamily. Type 4 (UDGa) family.</text>
</comment>
<dbReference type="HOGENOM" id="CLU_044815_1_3_2"/>
<accession>D9Q1V3</accession>
<organism evidence="13 14">
    <name type="scientific">Acidilobus saccharovorans (strain DSM 16705 / JCM 18335 / VKM B-2471 / 345-15)</name>
    <dbReference type="NCBI Taxonomy" id="666510"/>
    <lineage>
        <taxon>Archaea</taxon>
        <taxon>Thermoproteota</taxon>
        <taxon>Thermoprotei</taxon>
        <taxon>Acidilobales</taxon>
        <taxon>Acidilobaceae</taxon>
        <taxon>Acidilobus</taxon>
    </lineage>
</organism>
<dbReference type="SMART" id="SM00987">
    <property type="entry name" value="UreE_C"/>
    <property type="match status" value="1"/>
</dbReference>
<evidence type="ECO:0000256" key="10">
    <source>
        <dbReference type="ARBA" id="ARBA00023014"/>
    </source>
</evidence>
<keyword evidence="14" id="KW-1185">Reference proteome</keyword>
<dbReference type="InterPro" id="IPR036895">
    <property type="entry name" value="Uracil-DNA_glycosylase-like_sf"/>
</dbReference>
<evidence type="ECO:0000313" key="14">
    <source>
        <dbReference type="Proteomes" id="UP000000346"/>
    </source>
</evidence>
<dbReference type="Proteomes" id="UP000000346">
    <property type="component" value="Chromosome"/>
</dbReference>
<dbReference type="Pfam" id="PF03167">
    <property type="entry name" value="UDG"/>
    <property type="match status" value="1"/>
</dbReference>
<dbReference type="PANTHER" id="PTHR33693:SF1">
    <property type="entry name" value="TYPE-4 URACIL-DNA GLYCOSYLASE"/>
    <property type="match status" value="1"/>
</dbReference>
<keyword evidence="6" id="KW-0479">Metal-binding</keyword>
<reference evidence="13 14" key="1">
    <citation type="journal article" date="2010" name="Appl. Environ. Microbiol.">
        <title>The genome sequence of the crenarchaeon Acidilobus saccharovorans supports a new order, Acidilobales, and suggests an important ecological role in terrestrial acidic hot springs.</title>
        <authorList>
            <person name="Mardanov A.V."/>
            <person name="Svetlitchnyi V.A."/>
            <person name="Beletsky A.V."/>
            <person name="Prokofeva M.I."/>
            <person name="Bonch-Osmolovskaya E.A."/>
            <person name="Ravin N.V."/>
            <person name="Skryabin K.G."/>
        </authorList>
    </citation>
    <scope>NUCLEOTIDE SEQUENCE [LARGE SCALE GENOMIC DNA]</scope>
    <source>
        <strain evidence="14">DSM 16705 / JCM 18335 / VKM B-2471 / 345-15</strain>
    </source>
</reference>
<dbReference type="STRING" id="666510.ASAC_0885"/>
<feature type="domain" description="Uracil-DNA glycosylase-like" evidence="12">
    <location>
        <begin position="37"/>
        <end position="191"/>
    </location>
</feature>
<keyword evidence="9" id="KW-0408">Iron</keyword>
<dbReference type="CDD" id="cd10030">
    <property type="entry name" value="UDG-F4_TTUDGA_SPO1dp_like"/>
    <property type="match status" value="1"/>
</dbReference>
<dbReference type="InterPro" id="IPR005122">
    <property type="entry name" value="Uracil-DNA_glycosylase-like"/>
</dbReference>